<evidence type="ECO:0000313" key="4">
    <source>
        <dbReference type="Proteomes" id="UP000636579"/>
    </source>
</evidence>
<feature type="domain" description="Tyr recombinase" evidence="2">
    <location>
        <begin position="242"/>
        <end position="396"/>
    </location>
</feature>
<gene>
    <name evidence="3" type="ORF">H4W26_001031</name>
</gene>
<reference evidence="3 4" key="1">
    <citation type="submission" date="2020-10" db="EMBL/GenBank/DDBJ databases">
        <title>Sequencing the genomes of 1000 actinobacteria strains.</title>
        <authorList>
            <person name="Klenk H.-P."/>
        </authorList>
    </citation>
    <scope>NUCLEOTIDE SEQUENCE [LARGE SCALE GENOMIC DNA]</scope>
    <source>
        <strain evidence="3 4">DSM 15474</strain>
    </source>
</reference>
<evidence type="ECO:0000313" key="3">
    <source>
        <dbReference type="EMBL" id="MBE1514276.1"/>
    </source>
</evidence>
<name>A0ABR9J5K6_9MICC</name>
<evidence type="ECO:0000256" key="1">
    <source>
        <dbReference type="ARBA" id="ARBA00023172"/>
    </source>
</evidence>
<dbReference type="InterPro" id="IPR013762">
    <property type="entry name" value="Integrase-like_cat_sf"/>
</dbReference>
<comment type="caution">
    <text evidence="3">The sequence shown here is derived from an EMBL/GenBank/DDBJ whole genome shotgun (WGS) entry which is preliminary data.</text>
</comment>
<keyword evidence="4" id="KW-1185">Reference proteome</keyword>
<proteinExistence type="predicted"/>
<accession>A0ABR9J5K6</accession>
<dbReference type="Proteomes" id="UP000636579">
    <property type="component" value="Unassembled WGS sequence"/>
</dbReference>
<evidence type="ECO:0000259" key="2">
    <source>
        <dbReference type="Pfam" id="PF00589"/>
    </source>
</evidence>
<dbReference type="Gene3D" id="1.10.443.10">
    <property type="entry name" value="Intergrase catalytic core"/>
    <property type="match status" value="1"/>
</dbReference>
<dbReference type="InterPro" id="IPR011010">
    <property type="entry name" value="DNA_brk_join_enz"/>
</dbReference>
<keyword evidence="1" id="KW-0233">DNA recombination</keyword>
<sequence>MPKKLEPGEHSDLADNKMSQLENGSWQMWWTVRLHDGRKVRRPSQGPTKGEVRRRARAAIAELLATSGSSWKTSAKLTDYITEVTVPAIENARLSENSKRQYRRGVAMLTGECELHRHNDSLKGHSIASGTKFRALERCLKEVAQLHGHESAHQSRSVLSRYLMQELLRDELIPGDPIRGVSLDFGAKPERSRGGRALTVLQRRQVIDYLLELDPSDGLKVKQQGRWSLEHRVAKRQSAIDLTLLQATTGVRVSEANALTVDDHLLEEGKHLVVNITGDIAKNSVARRVPLLLDSGDAVAERLRRRRSSAPAGGFLIGAPADRTKMWESGNCNKETAKLYQEMGEMLGIEAFEKERTHIWRTTLNSLLESQVSEGRRAALFGHDAEINRQHYTDLDDISQLVEVRG</sequence>
<protein>
    <submittedName>
        <fullName evidence="3">Integrase</fullName>
    </submittedName>
</protein>
<dbReference type="Pfam" id="PF00589">
    <property type="entry name" value="Phage_integrase"/>
    <property type="match status" value="1"/>
</dbReference>
<dbReference type="SUPFAM" id="SSF56349">
    <property type="entry name" value="DNA breaking-rejoining enzymes"/>
    <property type="match status" value="1"/>
</dbReference>
<dbReference type="EMBL" id="JADBEE010000001">
    <property type="protein sequence ID" value="MBE1514276.1"/>
    <property type="molecule type" value="Genomic_DNA"/>
</dbReference>
<dbReference type="RefSeq" id="WP_192591045.1">
    <property type="nucleotide sequence ID" value="NZ_JADBEE010000001.1"/>
</dbReference>
<organism evidence="3 4">
    <name type="scientific">Nesterenkonia halotolerans</name>
    <dbReference type="NCBI Taxonomy" id="225325"/>
    <lineage>
        <taxon>Bacteria</taxon>
        <taxon>Bacillati</taxon>
        <taxon>Actinomycetota</taxon>
        <taxon>Actinomycetes</taxon>
        <taxon>Micrococcales</taxon>
        <taxon>Micrococcaceae</taxon>
        <taxon>Nesterenkonia</taxon>
    </lineage>
</organism>
<dbReference type="InterPro" id="IPR002104">
    <property type="entry name" value="Integrase_catalytic"/>
</dbReference>